<organism evidence="1 2">
    <name type="scientific">Deinococcus multiflagellatus</name>
    <dbReference type="NCBI Taxonomy" id="1656887"/>
    <lineage>
        <taxon>Bacteria</taxon>
        <taxon>Thermotogati</taxon>
        <taxon>Deinococcota</taxon>
        <taxon>Deinococci</taxon>
        <taxon>Deinococcales</taxon>
        <taxon>Deinococcaceae</taxon>
        <taxon>Deinococcus</taxon>
    </lineage>
</organism>
<dbReference type="EMBL" id="JBHSWB010000001">
    <property type="protein sequence ID" value="MFC6659120.1"/>
    <property type="molecule type" value="Genomic_DNA"/>
</dbReference>
<evidence type="ECO:0008006" key="3">
    <source>
        <dbReference type="Google" id="ProtNLM"/>
    </source>
</evidence>
<name>A0ABW1ZF43_9DEIO</name>
<keyword evidence="2" id="KW-1185">Reference proteome</keyword>
<protein>
    <recommendedName>
        <fullName evidence="3">MBG domain-containing protein</fullName>
    </recommendedName>
</protein>
<sequence>MALTVNLNGVTSAPVKVTNTTTNTVLFDGPLASGKTFSDLSKDTVLKVEPGAVNGYTAPAAQTVTLDASKTVTLEYQVVKAPGNAVSATSIQGNVTGIPYAGTALLATNDDFDSQNPGTLSASGTLSLTLTKAPDVASFALVPTSGNACTFTGTASTNPRVSLFYGLDILGAQGDVLGSVTEAVVAGAPSGSFIARLYSGAAATIKGAVACGTDTISLDLTLQAGWNAVVYTPSDRSFSLSTPGDAVRTELRGEMYKPSVTAVLPQAGLTFASDAPVTVPVTFYQDGAFSGQISLSTNVPGLTVEPATLTLPALSAQSTGAQAYLRQLGLAPSA</sequence>
<dbReference type="RefSeq" id="WP_380053603.1">
    <property type="nucleotide sequence ID" value="NZ_JBHSWB010000001.1"/>
</dbReference>
<evidence type="ECO:0000313" key="2">
    <source>
        <dbReference type="Proteomes" id="UP001596317"/>
    </source>
</evidence>
<evidence type="ECO:0000313" key="1">
    <source>
        <dbReference type="EMBL" id="MFC6659120.1"/>
    </source>
</evidence>
<comment type="caution">
    <text evidence="1">The sequence shown here is derived from an EMBL/GenBank/DDBJ whole genome shotgun (WGS) entry which is preliminary data.</text>
</comment>
<proteinExistence type="predicted"/>
<gene>
    <name evidence="1" type="ORF">ACFP90_01165</name>
</gene>
<accession>A0ABW1ZF43</accession>
<dbReference type="Proteomes" id="UP001596317">
    <property type="component" value="Unassembled WGS sequence"/>
</dbReference>
<reference evidence="2" key="1">
    <citation type="journal article" date="2019" name="Int. J. Syst. Evol. Microbiol.">
        <title>The Global Catalogue of Microorganisms (GCM) 10K type strain sequencing project: providing services to taxonomists for standard genome sequencing and annotation.</title>
        <authorList>
            <consortium name="The Broad Institute Genomics Platform"/>
            <consortium name="The Broad Institute Genome Sequencing Center for Infectious Disease"/>
            <person name="Wu L."/>
            <person name="Ma J."/>
        </authorList>
    </citation>
    <scope>NUCLEOTIDE SEQUENCE [LARGE SCALE GENOMIC DNA]</scope>
    <source>
        <strain evidence="2">CCUG 63830</strain>
    </source>
</reference>